<evidence type="ECO:0000313" key="7">
    <source>
        <dbReference type="EMBL" id="KAL3067875.1"/>
    </source>
</evidence>
<sequence>MSSNELYNLYKDAGPVPSEIVINGIITVICFSGIILNMLLVYVTVKSKTLHSTCNILIALYAFSISFILIGNSVPFFIFLFGINFISLQLCFYIQIIPLIFTAFAILLQLCIGIDRLFAVSFPIWYQMGGRFKLFKIFIAICCAKTVLVNISYYYGSSKHWEKPVMCTIGDPAHQPETNSMSTILSLITYCADFICYVLIWLVNYLRNGHHGQSFTESERNKPLLISLSVIMSIGLICYIGTCVFLNGVTPLLNLNILTFEYIVWPICNCLASMAYSSCTPVLFLCSTEYRKAFCKCLCKSEHGSNVVVPLRNMRASAIPA</sequence>
<feature type="transmembrane region" description="Helical" evidence="5">
    <location>
        <begin position="134"/>
        <end position="156"/>
    </location>
</feature>
<dbReference type="InterPro" id="IPR019424">
    <property type="entry name" value="7TM_GPCR_Srsx"/>
</dbReference>
<feature type="transmembrane region" description="Helical" evidence="5">
    <location>
        <begin position="57"/>
        <end position="86"/>
    </location>
</feature>
<dbReference type="Gene3D" id="1.20.1070.10">
    <property type="entry name" value="Rhodopsin 7-helix transmembrane proteins"/>
    <property type="match status" value="1"/>
</dbReference>
<evidence type="ECO:0000256" key="1">
    <source>
        <dbReference type="ARBA" id="ARBA00004370"/>
    </source>
</evidence>
<keyword evidence="2 5" id="KW-0812">Transmembrane</keyword>
<feature type="transmembrane region" description="Helical" evidence="5">
    <location>
        <begin position="20"/>
        <end position="45"/>
    </location>
</feature>
<dbReference type="SUPFAM" id="SSF81321">
    <property type="entry name" value="Family A G protein-coupled receptor-like"/>
    <property type="match status" value="1"/>
</dbReference>
<feature type="transmembrane region" description="Helical" evidence="5">
    <location>
        <begin position="184"/>
        <end position="203"/>
    </location>
</feature>
<evidence type="ECO:0000256" key="2">
    <source>
        <dbReference type="ARBA" id="ARBA00022692"/>
    </source>
</evidence>
<dbReference type="InterPro" id="IPR000276">
    <property type="entry name" value="GPCR_Rhodpsn"/>
</dbReference>
<dbReference type="Proteomes" id="UP001620645">
    <property type="component" value="Unassembled WGS sequence"/>
</dbReference>
<dbReference type="SMART" id="SM01381">
    <property type="entry name" value="7TM_GPCR_Srsx"/>
    <property type="match status" value="1"/>
</dbReference>
<dbReference type="PANTHER" id="PTHR23360">
    <property type="entry name" value="G-PROTEIN COUPLED RECEPTORS FAMILY 1 PROFILE DOMAIN-CONTAINING PROTEIN-RELATED"/>
    <property type="match status" value="1"/>
</dbReference>
<gene>
    <name evidence="7" type="ORF">niasHS_016464</name>
</gene>
<dbReference type="AlphaFoldDB" id="A0ABD2HTF0"/>
<name>A0ABD2HTF0_HETSC</name>
<accession>A0ABD2HTF0</accession>
<proteinExistence type="predicted"/>
<comment type="subcellular location">
    <subcellularLocation>
        <location evidence="1">Membrane</location>
    </subcellularLocation>
</comment>
<reference evidence="7 8" key="1">
    <citation type="submission" date="2024-10" db="EMBL/GenBank/DDBJ databases">
        <authorList>
            <person name="Kim D."/>
        </authorList>
    </citation>
    <scope>NUCLEOTIDE SEQUENCE [LARGE SCALE GENOMIC DNA]</scope>
    <source>
        <strain evidence="7">Taebaek</strain>
    </source>
</reference>
<evidence type="ECO:0000313" key="8">
    <source>
        <dbReference type="Proteomes" id="UP001620645"/>
    </source>
</evidence>
<comment type="caution">
    <text evidence="7">The sequence shown here is derived from an EMBL/GenBank/DDBJ whole genome shotgun (WGS) entry which is preliminary data.</text>
</comment>
<feature type="domain" description="G-protein coupled receptors family 1 profile" evidence="6">
    <location>
        <begin position="36"/>
        <end position="240"/>
    </location>
</feature>
<feature type="transmembrane region" description="Helical" evidence="5">
    <location>
        <begin position="262"/>
        <end position="286"/>
    </location>
</feature>
<evidence type="ECO:0000256" key="5">
    <source>
        <dbReference type="SAM" id="Phobius"/>
    </source>
</evidence>
<dbReference type="GO" id="GO:0016020">
    <property type="term" value="C:membrane"/>
    <property type="evidence" value="ECO:0007669"/>
    <property type="project" value="UniProtKB-SubCell"/>
</dbReference>
<dbReference type="PROSITE" id="PS50262">
    <property type="entry name" value="G_PROTEIN_RECEP_F1_2"/>
    <property type="match status" value="1"/>
</dbReference>
<evidence type="ECO:0000256" key="4">
    <source>
        <dbReference type="ARBA" id="ARBA00023136"/>
    </source>
</evidence>
<dbReference type="PANTHER" id="PTHR23360:SF5">
    <property type="entry name" value="G-PROTEIN COUPLED RECEPTORS FAMILY 1 PROFILE DOMAIN-CONTAINING PROTEIN"/>
    <property type="match status" value="1"/>
</dbReference>
<organism evidence="7 8">
    <name type="scientific">Heterodera schachtii</name>
    <name type="common">Sugarbeet cyst nematode worm</name>
    <name type="synonym">Tylenchus schachtii</name>
    <dbReference type="NCBI Taxonomy" id="97005"/>
    <lineage>
        <taxon>Eukaryota</taxon>
        <taxon>Metazoa</taxon>
        <taxon>Ecdysozoa</taxon>
        <taxon>Nematoda</taxon>
        <taxon>Chromadorea</taxon>
        <taxon>Rhabditida</taxon>
        <taxon>Tylenchina</taxon>
        <taxon>Tylenchomorpha</taxon>
        <taxon>Tylenchoidea</taxon>
        <taxon>Heteroderidae</taxon>
        <taxon>Heteroderinae</taxon>
        <taxon>Heterodera</taxon>
    </lineage>
</organism>
<dbReference type="CDD" id="cd00637">
    <property type="entry name" value="7tm_classA_rhodopsin-like"/>
    <property type="match status" value="1"/>
</dbReference>
<evidence type="ECO:0000259" key="6">
    <source>
        <dbReference type="PROSITE" id="PS50262"/>
    </source>
</evidence>
<evidence type="ECO:0000256" key="3">
    <source>
        <dbReference type="ARBA" id="ARBA00022989"/>
    </source>
</evidence>
<dbReference type="EMBL" id="JBICCN010000457">
    <property type="protein sequence ID" value="KAL3067875.1"/>
    <property type="molecule type" value="Genomic_DNA"/>
</dbReference>
<keyword evidence="3 5" id="KW-1133">Transmembrane helix</keyword>
<dbReference type="InterPro" id="IPR017452">
    <property type="entry name" value="GPCR_Rhodpsn_7TM"/>
</dbReference>
<dbReference type="Pfam" id="PF10320">
    <property type="entry name" value="7TM_GPCR_Srsx"/>
    <property type="match status" value="1"/>
</dbReference>
<feature type="transmembrane region" description="Helical" evidence="5">
    <location>
        <begin position="224"/>
        <end position="250"/>
    </location>
</feature>
<keyword evidence="4 5" id="KW-0472">Membrane</keyword>
<protein>
    <recommendedName>
        <fullName evidence="6">G-protein coupled receptors family 1 profile domain-containing protein</fullName>
    </recommendedName>
</protein>
<dbReference type="InterPro" id="IPR047130">
    <property type="entry name" value="7TM_GPCR_Srsx_nematod"/>
</dbReference>
<keyword evidence="8" id="KW-1185">Reference proteome</keyword>
<feature type="transmembrane region" description="Helical" evidence="5">
    <location>
        <begin position="92"/>
        <end position="114"/>
    </location>
</feature>